<gene>
    <name evidence="1" type="ORF">EST38_g11617</name>
</gene>
<proteinExistence type="predicted"/>
<dbReference type="Proteomes" id="UP000290288">
    <property type="component" value="Unassembled WGS sequence"/>
</dbReference>
<comment type="caution">
    <text evidence="1">The sequence shown here is derived from an EMBL/GenBank/DDBJ whole genome shotgun (WGS) entry which is preliminary data.</text>
</comment>
<dbReference type="OrthoDB" id="3015995at2759"/>
<reference evidence="1 2" key="1">
    <citation type="submission" date="2019-01" db="EMBL/GenBank/DDBJ databases">
        <title>Draft genome sequence of Psathyrella aberdarensis IHI B618.</title>
        <authorList>
            <person name="Buettner E."/>
            <person name="Kellner H."/>
        </authorList>
    </citation>
    <scope>NUCLEOTIDE SEQUENCE [LARGE SCALE GENOMIC DNA]</scope>
    <source>
        <strain evidence="1 2">IHI B618</strain>
    </source>
</reference>
<organism evidence="1 2">
    <name type="scientific">Candolleomyces aberdarensis</name>
    <dbReference type="NCBI Taxonomy" id="2316362"/>
    <lineage>
        <taxon>Eukaryota</taxon>
        <taxon>Fungi</taxon>
        <taxon>Dikarya</taxon>
        <taxon>Basidiomycota</taxon>
        <taxon>Agaricomycotina</taxon>
        <taxon>Agaricomycetes</taxon>
        <taxon>Agaricomycetidae</taxon>
        <taxon>Agaricales</taxon>
        <taxon>Agaricineae</taxon>
        <taxon>Psathyrellaceae</taxon>
        <taxon>Candolleomyces</taxon>
    </lineage>
</organism>
<dbReference type="EMBL" id="SDEE01000738">
    <property type="protein sequence ID" value="RXW14237.1"/>
    <property type="molecule type" value="Genomic_DNA"/>
</dbReference>
<dbReference type="AlphaFoldDB" id="A0A4Q2D4E7"/>
<accession>A0A4Q2D4E7</accession>
<evidence type="ECO:0000313" key="1">
    <source>
        <dbReference type="EMBL" id="RXW14237.1"/>
    </source>
</evidence>
<protein>
    <submittedName>
        <fullName evidence="1">Uncharacterized protein</fullName>
    </submittedName>
</protein>
<name>A0A4Q2D4E7_9AGAR</name>
<evidence type="ECO:0000313" key="2">
    <source>
        <dbReference type="Proteomes" id="UP000290288"/>
    </source>
</evidence>
<sequence length="84" mass="9421">MVSFTIADYVQLLHNHIPGEWEDPQSASPVMRATRHLARGVEVGRASATRKVAAKKIIAYTYLRQLGWVVRDPGMEVLESALFL</sequence>
<keyword evidence="2" id="KW-1185">Reference proteome</keyword>